<name>A0A1W9Z5P3_MYCAN</name>
<dbReference type="PANTHER" id="PTHR43775">
    <property type="entry name" value="FATTY ACID SYNTHASE"/>
    <property type="match status" value="1"/>
</dbReference>
<dbReference type="InterPro" id="IPR013968">
    <property type="entry name" value="PKS_KR"/>
</dbReference>
<dbReference type="InterPro" id="IPR036291">
    <property type="entry name" value="NAD(P)-bd_dom_sf"/>
</dbReference>
<gene>
    <name evidence="6" type="ORF">BST12_28790</name>
</gene>
<dbReference type="Pfam" id="PF08240">
    <property type="entry name" value="ADH_N"/>
    <property type="match status" value="1"/>
</dbReference>
<organism evidence="6 7">
    <name type="scientific">Mycobacterium angelicum</name>
    <dbReference type="NCBI Taxonomy" id="470074"/>
    <lineage>
        <taxon>Bacteria</taxon>
        <taxon>Bacillati</taxon>
        <taxon>Actinomycetota</taxon>
        <taxon>Actinomycetes</taxon>
        <taxon>Mycobacteriales</taxon>
        <taxon>Mycobacteriaceae</taxon>
        <taxon>Mycobacterium</taxon>
    </lineage>
</organism>
<keyword evidence="7" id="KW-1185">Reference proteome</keyword>
<proteinExistence type="predicted"/>
<dbReference type="FunFam" id="3.40.50.720:FF:000209">
    <property type="entry name" value="Polyketide synthase Pks12"/>
    <property type="match status" value="1"/>
</dbReference>
<dbReference type="InterPro" id="IPR013154">
    <property type="entry name" value="ADH-like_N"/>
</dbReference>
<dbReference type="InterPro" id="IPR011032">
    <property type="entry name" value="GroES-like_sf"/>
</dbReference>
<feature type="non-terminal residue" evidence="6">
    <location>
        <position position="651"/>
    </location>
</feature>
<dbReference type="GO" id="GO:0006633">
    <property type="term" value="P:fatty acid biosynthetic process"/>
    <property type="evidence" value="ECO:0007669"/>
    <property type="project" value="TreeGrafter"/>
</dbReference>
<dbReference type="SUPFAM" id="SSF50129">
    <property type="entry name" value="GroES-like"/>
    <property type="match status" value="1"/>
</dbReference>
<dbReference type="RefSeq" id="WP_139802046.1">
    <property type="nucleotide sequence ID" value="NZ_MVHE01000174.1"/>
</dbReference>
<dbReference type="SUPFAM" id="SSF51735">
    <property type="entry name" value="NAD(P)-binding Rossmann-fold domains"/>
    <property type="match status" value="2"/>
</dbReference>
<dbReference type="GO" id="GO:0016491">
    <property type="term" value="F:oxidoreductase activity"/>
    <property type="evidence" value="ECO:0007669"/>
    <property type="project" value="InterPro"/>
</dbReference>
<feature type="domain" description="Ketoreductase" evidence="4">
    <location>
        <begin position="351"/>
        <end position="531"/>
    </location>
</feature>
<evidence type="ECO:0000256" key="2">
    <source>
        <dbReference type="ARBA" id="ARBA00022553"/>
    </source>
</evidence>
<dbReference type="PANTHER" id="PTHR43775:SF51">
    <property type="entry name" value="INACTIVE PHENOLPHTHIOCEROL SYNTHESIS POLYKETIDE SYNTHASE TYPE I PKS1-RELATED"/>
    <property type="match status" value="1"/>
</dbReference>
<evidence type="ECO:0000259" key="4">
    <source>
        <dbReference type="SMART" id="SM00822"/>
    </source>
</evidence>
<evidence type="ECO:0000313" key="7">
    <source>
        <dbReference type="Proteomes" id="UP000192284"/>
    </source>
</evidence>
<dbReference type="InterPro" id="IPR057326">
    <property type="entry name" value="KR_dom"/>
</dbReference>
<dbReference type="CDD" id="cd05195">
    <property type="entry name" value="enoyl_red"/>
    <property type="match status" value="1"/>
</dbReference>
<dbReference type="Pfam" id="PF13602">
    <property type="entry name" value="ADH_zinc_N_2"/>
    <property type="match status" value="1"/>
</dbReference>
<evidence type="ECO:0000259" key="5">
    <source>
        <dbReference type="SMART" id="SM00829"/>
    </source>
</evidence>
<dbReference type="Gene3D" id="3.40.50.720">
    <property type="entry name" value="NAD(P)-binding Rossmann-like Domain"/>
    <property type="match status" value="1"/>
</dbReference>
<evidence type="ECO:0000256" key="3">
    <source>
        <dbReference type="ARBA" id="ARBA00022679"/>
    </source>
</evidence>
<keyword evidence="1" id="KW-0596">Phosphopantetheine</keyword>
<dbReference type="InterPro" id="IPR050091">
    <property type="entry name" value="PKS_NRPS_Biosynth_Enz"/>
</dbReference>
<dbReference type="GO" id="GO:0004312">
    <property type="term" value="F:fatty acid synthase activity"/>
    <property type="evidence" value="ECO:0007669"/>
    <property type="project" value="TreeGrafter"/>
</dbReference>
<dbReference type="InterPro" id="IPR020843">
    <property type="entry name" value="ER"/>
</dbReference>
<reference evidence="6 7" key="1">
    <citation type="submission" date="2017-02" db="EMBL/GenBank/DDBJ databases">
        <title>The new phylogeny of genus Mycobacterium.</title>
        <authorList>
            <person name="Tortoli E."/>
            <person name="Trovato A."/>
            <person name="Cirillo D.M."/>
        </authorList>
    </citation>
    <scope>NUCLEOTIDE SEQUENCE [LARGE SCALE GENOMIC DNA]</scope>
    <source>
        <strain evidence="6 7">DSM 45057</strain>
    </source>
</reference>
<protein>
    <submittedName>
        <fullName evidence="6">Uncharacterized protein</fullName>
    </submittedName>
</protein>
<feature type="domain" description="Enoyl reductase (ER)" evidence="5">
    <location>
        <begin position="37"/>
        <end position="340"/>
    </location>
</feature>
<dbReference type="Gene3D" id="3.90.180.10">
    <property type="entry name" value="Medium-chain alcohol dehydrogenases, catalytic domain"/>
    <property type="match status" value="1"/>
</dbReference>
<dbReference type="OrthoDB" id="9778690at2"/>
<dbReference type="EMBL" id="MVHE01000174">
    <property type="protein sequence ID" value="ORA07717.1"/>
    <property type="molecule type" value="Genomic_DNA"/>
</dbReference>
<keyword evidence="3" id="KW-0808">Transferase</keyword>
<dbReference type="SMART" id="SM00829">
    <property type="entry name" value="PKS_ER"/>
    <property type="match status" value="1"/>
</dbReference>
<sequence length="651" mass="68560">PQLALRHGNIHTPRLIRASALTPPPGSCWQLDTTGKGDLANLALVPAKPILLAPGQIRVAIRAAGLNFHDVVVALGAIPYEGMGGEAAGVVLDIADDVRTVQRGDAVMGMFPANAFAPTAVTDHRMVVPIPAGLSFTQAASVPVAFLTAYIALVELGGLAAGQRVLIHAGAGGVGQAAIQIANHIGAQVFSTAHPNKQHILEGLGVPPEHIASSRTLDFADAFSAATDHQGVDVVLNCLAGDFIDASLQLLPRGGSFIEIGKTDIRTPSQIAHDHPGVTYQAYDLQTARPEDLLDAWATLTKLFVADVLRPLPITSYGLLHARQAFRDMSQARHTGKIVLIPPTPSWDPEGTVLITGGTGMLGRVFAEHLITEHGIKHLLLVSRRGAAAPDAEDLAQRLTELGAHVTITACDTSSRAQLAALLDSIPKTHRLTAVIHAAGVLDDAVVTELTPTALDTVLAAKADAAWHLHQLTASQDLAAFVLFSSAAATFGNPGQANYAAANAVLDALAHHRHHHQLPATSLAWGYWHTSSEMTAHLTRLDQARIGRASLTPITTEHGLALFDAALTQRQPALVVAPLNLRALSRRNDLPPILSALTSTRRQAATASPQTLATQLATQTPDRQRHTLTTLVVTTTATVLAHPDPAALDPD</sequence>
<dbReference type="CDD" id="cd08956">
    <property type="entry name" value="KR_3_FAS_SDR_x"/>
    <property type="match status" value="1"/>
</dbReference>
<evidence type="ECO:0000313" key="6">
    <source>
        <dbReference type="EMBL" id="ORA07717.1"/>
    </source>
</evidence>
<keyword evidence="2" id="KW-0597">Phosphoprotein</keyword>
<evidence type="ECO:0000256" key="1">
    <source>
        <dbReference type="ARBA" id="ARBA00022450"/>
    </source>
</evidence>
<dbReference type="SMART" id="SM00822">
    <property type="entry name" value="PKS_KR"/>
    <property type="match status" value="1"/>
</dbReference>
<dbReference type="Pfam" id="PF08659">
    <property type="entry name" value="KR"/>
    <property type="match status" value="1"/>
</dbReference>
<feature type="non-terminal residue" evidence="6">
    <location>
        <position position="1"/>
    </location>
</feature>
<dbReference type="AlphaFoldDB" id="A0A1W9Z5P3"/>
<accession>A0A1W9Z5P3</accession>
<comment type="caution">
    <text evidence="6">The sequence shown here is derived from an EMBL/GenBank/DDBJ whole genome shotgun (WGS) entry which is preliminary data.</text>
</comment>
<dbReference type="Proteomes" id="UP000192284">
    <property type="component" value="Unassembled WGS sequence"/>
</dbReference>